<proteinExistence type="predicted"/>
<keyword evidence="2" id="KW-0067">ATP-binding</keyword>
<name>A0A367PLI0_CUPNE</name>
<evidence type="ECO:0000256" key="2">
    <source>
        <dbReference type="ARBA" id="ARBA00022840"/>
    </source>
</evidence>
<dbReference type="GO" id="GO:0016887">
    <property type="term" value="F:ATP hydrolysis activity"/>
    <property type="evidence" value="ECO:0007669"/>
    <property type="project" value="InterPro"/>
</dbReference>
<dbReference type="Proteomes" id="UP000253501">
    <property type="component" value="Unassembled WGS sequence"/>
</dbReference>
<comment type="caution">
    <text evidence="3">The sequence shown here is derived from an EMBL/GenBank/DDBJ whole genome shotgun (WGS) entry which is preliminary data.</text>
</comment>
<evidence type="ECO:0000313" key="4">
    <source>
        <dbReference type="Proteomes" id="UP000253501"/>
    </source>
</evidence>
<dbReference type="GO" id="GO:0005524">
    <property type="term" value="F:ATP binding"/>
    <property type="evidence" value="ECO:0007669"/>
    <property type="project" value="UniProtKB-KW"/>
</dbReference>
<evidence type="ECO:0000256" key="1">
    <source>
        <dbReference type="ARBA" id="ARBA00022741"/>
    </source>
</evidence>
<organism evidence="3 4">
    <name type="scientific">Cupriavidus necator</name>
    <name type="common">Alcaligenes eutrophus</name>
    <name type="synonym">Ralstonia eutropha</name>
    <dbReference type="NCBI Taxonomy" id="106590"/>
    <lineage>
        <taxon>Bacteria</taxon>
        <taxon>Pseudomonadati</taxon>
        <taxon>Pseudomonadota</taxon>
        <taxon>Betaproteobacteria</taxon>
        <taxon>Burkholderiales</taxon>
        <taxon>Burkholderiaceae</taxon>
        <taxon>Cupriavidus</taxon>
    </lineage>
</organism>
<dbReference type="EMBL" id="QDHA01000034">
    <property type="protein sequence ID" value="RCJ07895.1"/>
    <property type="molecule type" value="Genomic_DNA"/>
</dbReference>
<keyword evidence="1" id="KW-0547">Nucleotide-binding</keyword>
<gene>
    <name evidence="3" type="ORF">DDK22_15165</name>
</gene>
<evidence type="ECO:0000313" key="3">
    <source>
        <dbReference type="EMBL" id="RCJ07895.1"/>
    </source>
</evidence>
<keyword evidence="3" id="KW-0132">Cell division</keyword>
<keyword evidence="3" id="KW-0131">Cell cycle</keyword>
<protein>
    <submittedName>
        <fullName evidence="3">Cell division protein ZapE</fullName>
    </submittedName>
</protein>
<dbReference type="InterPro" id="IPR005654">
    <property type="entry name" value="ATPase_AFG1-like"/>
</dbReference>
<dbReference type="GO" id="GO:0051301">
    <property type="term" value="P:cell division"/>
    <property type="evidence" value="ECO:0007669"/>
    <property type="project" value="UniProtKB-KW"/>
</dbReference>
<dbReference type="AlphaFoldDB" id="A0A367PLI0"/>
<reference evidence="3 4" key="1">
    <citation type="submission" date="2018-04" db="EMBL/GenBank/DDBJ databases">
        <title>Cupriavidus necator CR12 genome sequencing and assembly.</title>
        <authorList>
            <person name="Ben Fekih I."/>
            <person name="Mazhar H.S."/>
            <person name="Bello S.K."/>
            <person name="Rensing C."/>
        </authorList>
    </citation>
    <scope>NUCLEOTIDE SEQUENCE [LARGE SCALE GENOMIC DNA]</scope>
    <source>
        <strain evidence="3 4">CR12</strain>
    </source>
</reference>
<dbReference type="RefSeq" id="WP_114132576.1">
    <property type="nucleotide sequence ID" value="NZ_QDHA01000034.1"/>
</dbReference>
<sequence>MNVTEYYEKELKERGYQSDEAQLRAVARLQQCYDEWVAYKSRRNNALKKLLVRPDVPKGVYLWGGVGRGKSFL</sequence>
<feature type="non-terminal residue" evidence="3">
    <location>
        <position position="73"/>
    </location>
</feature>
<dbReference type="Pfam" id="PF03969">
    <property type="entry name" value="AFG1_ATPase"/>
    <property type="match status" value="1"/>
</dbReference>
<accession>A0A367PLI0</accession>